<dbReference type="RefSeq" id="WP_349279265.1">
    <property type="nucleotide sequence ID" value="NZ_CBCSCU010000007.1"/>
</dbReference>
<dbReference type="PIRSF" id="PIRSF012335">
    <property type="entry name" value="UCP012335"/>
    <property type="match status" value="1"/>
</dbReference>
<evidence type="ECO:0000256" key="1">
    <source>
        <dbReference type="SAM" id="SignalP"/>
    </source>
</evidence>
<dbReference type="AlphaFoldDB" id="A0AAU7LR47"/>
<feature type="signal peptide" evidence="1">
    <location>
        <begin position="1"/>
        <end position="20"/>
    </location>
</feature>
<dbReference type="EMBL" id="CP157675">
    <property type="protein sequence ID" value="XBP70137.1"/>
    <property type="molecule type" value="Genomic_DNA"/>
</dbReference>
<feature type="domain" description="DUF2846" evidence="2">
    <location>
        <begin position="39"/>
        <end position="124"/>
    </location>
</feature>
<protein>
    <submittedName>
        <fullName evidence="3">DUF2846 domain-containing protein</fullName>
    </submittedName>
</protein>
<evidence type="ECO:0000313" key="3">
    <source>
        <dbReference type="EMBL" id="XBP70137.1"/>
    </source>
</evidence>
<sequence>MRKIAFVILLSALFTGCASVKMESKEASEKAKQFTQPESGNSGIYTYRDSFVGKALKKDIWVDGKCVGESAPDVFFYTEVMGGKEHKISTESEFSPNDLSLLVEAGKNYFIRQYIKLGVFVGGAGLELIPEEQGKVAVAKLELATPGTCSKQVMSKSY</sequence>
<reference evidence="3" key="1">
    <citation type="submission" date="2024-05" db="EMBL/GenBank/DDBJ databases">
        <authorList>
            <person name="Bunk B."/>
            <person name="Swiderski J."/>
            <person name="Sproer C."/>
            <person name="Thiel V."/>
        </authorList>
    </citation>
    <scope>NUCLEOTIDE SEQUENCE</scope>
    <source>
        <strain evidence="3">DSM 17735</strain>
    </source>
</reference>
<organism evidence="3">
    <name type="scientific">Polaromonas hydrogenivorans</name>
    <dbReference type="NCBI Taxonomy" id="335476"/>
    <lineage>
        <taxon>Bacteria</taxon>
        <taxon>Pseudomonadati</taxon>
        <taxon>Pseudomonadota</taxon>
        <taxon>Betaproteobacteria</taxon>
        <taxon>Burkholderiales</taxon>
        <taxon>Comamonadaceae</taxon>
        <taxon>Polaromonas</taxon>
    </lineage>
</organism>
<dbReference type="Pfam" id="PF11008">
    <property type="entry name" value="DUF2846"/>
    <property type="match status" value="1"/>
</dbReference>
<proteinExistence type="predicted"/>
<keyword evidence="1" id="KW-0732">Signal</keyword>
<gene>
    <name evidence="3" type="ORF">ABLV49_20080</name>
</gene>
<dbReference type="InterPro" id="IPR016596">
    <property type="entry name" value="UCP012335"/>
</dbReference>
<dbReference type="PROSITE" id="PS51257">
    <property type="entry name" value="PROKAR_LIPOPROTEIN"/>
    <property type="match status" value="1"/>
</dbReference>
<evidence type="ECO:0000259" key="2">
    <source>
        <dbReference type="Pfam" id="PF11008"/>
    </source>
</evidence>
<dbReference type="InterPro" id="IPR022548">
    <property type="entry name" value="DUF2846"/>
</dbReference>
<accession>A0AAU7LR47</accession>
<name>A0AAU7LR47_9BURK</name>
<feature type="chain" id="PRO_5043873807" evidence="1">
    <location>
        <begin position="21"/>
        <end position="158"/>
    </location>
</feature>